<dbReference type="EMBL" id="BNAT01000014">
    <property type="protein sequence ID" value="GHE28039.1"/>
    <property type="molecule type" value="Genomic_DNA"/>
</dbReference>
<keyword evidence="3" id="KW-1185">Reference proteome</keyword>
<organism evidence="2 3">
    <name type="scientific">Streptomyces capitiformicae</name>
    <dbReference type="NCBI Taxonomy" id="2014920"/>
    <lineage>
        <taxon>Bacteria</taxon>
        <taxon>Bacillati</taxon>
        <taxon>Actinomycetota</taxon>
        <taxon>Actinomycetes</taxon>
        <taxon>Kitasatosporales</taxon>
        <taxon>Streptomycetaceae</taxon>
        <taxon>Streptomyces</taxon>
    </lineage>
</organism>
<evidence type="ECO:0000313" key="3">
    <source>
        <dbReference type="Proteomes" id="UP000603227"/>
    </source>
</evidence>
<feature type="transmembrane region" description="Helical" evidence="1">
    <location>
        <begin position="85"/>
        <end position="104"/>
    </location>
</feature>
<reference evidence="2" key="2">
    <citation type="submission" date="2020-09" db="EMBL/GenBank/DDBJ databases">
        <authorList>
            <person name="Sun Q."/>
            <person name="Zhou Y."/>
        </authorList>
    </citation>
    <scope>NUCLEOTIDE SEQUENCE</scope>
    <source>
        <strain evidence="2">CGMCC 4.7403</strain>
    </source>
</reference>
<dbReference type="Proteomes" id="UP000603227">
    <property type="component" value="Unassembled WGS sequence"/>
</dbReference>
<comment type="caution">
    <text evidence="2">The sequence shown here is derived from an EMBL/GenBank/DDBJ whole genome shotgun (WGS) entry which is preliminary data.</text>
</comment>
<evidence type="ECO:0000256" key="1">
    <source>
        <dbReference type="SAM" id="Phobius"/>
    </source>
</evidence>
<gene>
    <name evidence="2" type="ORF">GCM10017771_43090</name>
</gene>
<name>A0A919DAL4_9ACTN</name>
<evidence type="ECO:0000313" key="2">
    <source>
        <dbReference type="EMBL" id="GHE28039.1"/>
    </source>
</evidence>
<protein>
    <submittedName>
        <fullName evidence="2">Uncharacterized protein</fullName>
    </submittedName>
</protein>
<keyword evidence="1" id="KW-0472">Membrane</keyword>
<dbReference type="RefSeq" id="WP_189784104.1">
    <property type="nucleotide sequence ID" value="NZ_BNAT01000014.1"/>
</dbReference>
<keyword evidence="1" id="KW-1133">Transmembrane helix</keyword>
<accession>A0A919DAL4</accession>
<keyword evidence="1" id="KW-0812">Transmembrane</keyword>
<reference evidence="2" key="1">
    <citation type="journal article" date="2014" name="Int. J. Syst. Evol. Microbiol.">
        <title>Complete genome sequence of Corynebacterium casei LMG S-19264T (=DSM 44701T), isolated from a smear-ripened cheese.</title>
        <authorList>
            <consortium name="US DOE Joint Genome Institute (JGI-PGF)"/>
            <person name="Walter F."/>
            <person name="Albersmeier A."/>
            <person name="Kalinowski J."/>
            <person name="Ruckert C."/>
        </authorList>
    </citation>
    <scope>NUCLEOTIDE SEQUENCE</scope>
    <source>
        <strain evidence="2">CGMCC 4.7403</strain>
    </source>
</reference>
<feature type="transmembrane region" description="Helical" evidence="1">
    <location>
        <begin position="32"/>
        <end position="50"/>
    </location>
</feature>
<sequence>MGDAEIPKAEIPKAELHRMVLTRAGKWKDRGTVLLILAALMWGYVAWQLLLPEESSGCDGALFERQTTADGNVPDCAAERPWPRLLGVLGLSVPVSIAGTVLYTKGTLGILMSHHTMALTDGRR</sequence>
<proteinExistence type="predicted"/>
<dbReference type="AlphaFoldDB" id="A0A919DAL4"/>